<dbReference type="PROSITE" id="PS00107">
    <property type="entry name" value="PROTEIN_KINASE_ATP"/>
    <property type="match status" value="1"/>
</dbReference>
<feature type="binding site" evidence="6">
    <location>
        <position position="83"/>
    </location>
    <ligand>
        <name>ATP</name>
        <dbReference type="ChEBI" id="CHEBI:30616"/>
    </ligand>
</feature>
<feature type="compositionally biased region" description="Low complexity" evidence="7">
    <location>
        <begin position="230"/>
        <end position="245"/>
    </location>
</feature>
<sequence>RRFSTRAISPPRVPPSSVFASLDASEKVEEECFSWYSPSTYYPVRIGEIFRSRYQALSKLGYGTSATVWLGRDLVEHRYVALKVCIRDYPSIPREKAAFQRLRSVRESPVIQKCWDNFKIDGVELGADLAARFYNHPAPAFAKISKHFDTLEAAKVKIPTLIEGLICLYALPSRYENIAQMLVQATSADNMGIGAVREAVTTAWDQSQGKKPEKLGAHKISAVKRKPGDPSFSSQQQQRPQGSSGNARDGKRRPYRGKLQHRAPEVILDIPFSCPVDIWNVGVLLWHMFERKSLYDPYLPDGREALVVHLAQMVARMGPPPPELLSRSCRPTFIELNYFEPSGQWKGPVPVPSGMSLESLETRLEGEEQAEFLRFIRRCLQWDPGKRATAAELCRDPWVNPVLKAS</sequence>
<dbReference type="Gene3D" id="1.10.510.10">
    <property type="entry name" value="Transferase(Phosphotransferase) domain 1"/>
    <property type="match status" value="1"/>
</dbReference>
<evidence type="ECO:0000256" key="7">
    <source>
        <dbReference type="SAM" id="MobiDB-lite"/>
    </source>
</evidence>
<feature type="domain" description="Protein kinase" evidence="8">
    <location>
        <begin position="54"/>
        <end position="399"/>
    </location>
</feature>
<accession>S7QE80</accession>
<dbReference type="EMBL" id="KB469298">
    <property type="protein sequence ID" value="EPQ57717.1"/>
    <property type="molecule type" value="Genomic_DNA"/>
</dbReference>
<dbReference type="GeneID" id="19305714"/>
<dbReference type="SUPFAM" id="SSF56112">
    <property type="entry name" value="Protein kinase-like (PK-like)"/>
    <property type="match status" value="2"/>
</dbReference>
<gene>
    <name evidence="9" type="ORF">GLOTRDRAFT_36534</name>
</gene>
<dbReference type="PANTHER" id="PTHR45646:SF11">
    <property type="entry name" value="SERINE_THREONINE-PROTEIN KINASE DOA"/>
    <property type="match status" value="1"/>
</dbReference>
<dbReference type="eggNOG" id="KOG0667">
    <property type="taxonomic scope" value="Eukaryota"/>
</dbReference>
<keyword evidence="10" id="KW-1185">Reference proteome</keyword>
<evidence type="ECO:0000256" key="1">
    <source>
        <dbReference type="ARBA" id="ARBA00022527"/>
    </source>
</evidence>
<organism evidence="9 10">
    <name type="scientific">Gloeophyllum trabeum (strain ATCC 11539 / FP-39264 / Madison 617)</name>
    <name type="common">Brown rot fungus</name>
    <dbReference type="NCBI Taxonomy" id="670483"/>
    <lineage>
        <taxon>Eukaryota</taxon>
        <taxon>Fungi</taxon>
        <taxon>Dikarya</taxon>
        <taxon>Basidiomycota</taxon>
        <taxon>Agaricomycotina</taxon>
        <taxon>Agaricomycetes</taxon>
        <taxon>Gloeophyllales</taxon>
        <taxon>Gloeophyllaceae</taxon>
        <taxon>Gloeophyllum</taxon>
    </lineage>
</organism>
<dbReference type="GO" id="GO:0004674">
    <property type="term" value="F:protein serine/threonine kinase activity"/>
    <property type="evidence" value="ECO:0007669"/>
    <property type="project" value="UniProtKB-KW"/>
</dbReference>
<dbReference type="KEGG" id="gtr:GLOTRDRAFT_36534"/>
<dbReference type="InterPro" id="IPR051175">
    <property type="entry name" value="CLK_kinases"/>
</dbReference>
<dbReference type="RefSeq" id="XP_007862915.1">
    <property type="nucleotide sequence ID" value="XM_007864724.1"/>
</dbReference>
<protein>
    <submittedName>
        <fullName evidence="9">Kinase-like protein</fullName>
    </submittedName>
</protein>
<feature type="region of interest" description="Disordered" evidence="7">
    <location>
        <begin position="224"/>
        <end position="255"/>
    </location>
</feature>
<evidence type="ECO:0000313" key="10">
    <source>
        <dbReference type="Proteomes" id="UP000030669"/>
    </source>
</evidence>
<dbReference type="SMART" id="SM00220">
    <property type="entry name" value="S_TKc"/>
    <property type="match status" value="1"/>
</dbReference>
<dbReference type="PROSITE" id="PS50011">
    <property type="entry name" value="PROTEIN_KINASE_DOM"/>
    <property type="match status" value="1"/>
</dbReference>
<dbReference type="OrthoDB" id="5979581at2759"/>
<dbReference type="InterPro" id="IPR000719">
    <property type="entry name" value="Prot_kinase_dom"/>
</dbReference>
<keyword evidence="3 6" id="KW-0547">Nucleotide-binding</keyword>
<dbReference type="InterPro" id="IPR017441">
    <property type="entry name" value="Protein_kinase_ATP_BS"/>
</dbReference>
<reference evidence="9 10" key="1">
    <citation type="journal article" date="2012" name="Science">
        <title>The Paleozoic origin of enzymatic lignin decomposition reconstructed from 31 fungal genomes.</title>
        <authorList>
            <person name="Floudas D."/>
            <person name="Binder M."/>
            <person name="Riley R."/>
            <person name="Barry K."/>
            <person name="Blanchette R.A."/>
            <person name="Henrissat B."/>
            <person name="Martinez A.T."/>
            <person name="Otillar R."/>
            <person name="Spatafora J.W."/>
            <person name="Yadav J.S."/>
            <person name="Aerts A."/>
            <person name="Benoit I."/>
            <person name="Boyd A."/>
            <person name="Carlson A."/>
            <person name="Copeland A."/>
            <person name="Coutinho P.M."/>
            <person name="de Vries R.P."/>
            <person name="Ferreira P."/>
            <person name="Findley K."/>
            <person name="Foster B."/>
            <person name="Gaskell J."/>
            <person name="Glotzer D."/>
            <person name="Gorecki P."/>
            <person name="Heitman J."/>
            <person name="Hesse C."/>
            <person name="Hori C."/>
            <person name="Igarashi K."/>
            <person name="Jurgens J.A."/>
            <person name="Kallen N."/>
            <person name="Kersten P."/>
            <person name="Kohler A."/>
            <person name="Kuees U."/>
            <person name="Kumar T.K.A."/>
            <person name="Kuo A."/>
            <person name="LaButti K."/>
            <person name="Larrondo L.F."/>
            <person name="Lindquist E."/>
            <person name="Ling A."/>
            <person name="Lombard V."/>
            <person name="Lucas S."/>
            <person name="Lundell T."/>
            <person name="Martin R."/>
            <person name="McLaughlin D.J."/>
            <person name="Morgenstern I."/>
            <person name="Morin E."/>
            <person name="Murat C."/>
            <person name="Nagy L.G."/>
            <person name="Nolan M."/>
            <person name="Ohm R.A."/>
            <person name="Patyshakuliyeva A."/>
            <person name="Rokas A."/>
            <person name="Ruiz-Duenas F.J."/>
            <person name="Sabat G."/>
            <person name="Salamov A."/>
            <person name="Samejima M."/>
            <person name="Schmutz J."/>
            <person name="Slot J.C."/>
            <person name="St John F."/>
            <person name="Stenlid J."/>
            <person name="Sun H."/>
            <person name="Sun S."/>
            <person name="Syed K."/>
            <person name="Tsang A."/>
            <person name="Wiebenga A."/>
            <person name="Young D."/>
            <person name="Pisabarro A."/>
            <person name="Eastwood D.C."/>
            <person name="Martin F."/>
            <person name="Cullen D."/>
            <person name="Grigoriev I.V."/>
            <person name="Hibbett D.S."/>
        </authorList>
    </citation>
    <scope>NUCLEOTIDE SEQUENCE [LARGE SCALE GENOMIC DNA]</scope>
    <source>
        <strain evidence="9 10">ATCC 11539</strain>
    </source>
</reference>
<dbReference type="HOGENOM" id="CLU_000288_81_1_1"/>
<dbReference type="Pfam" id="PF00069">
    <property type="entry name" value="Pkinase"/>
    <property type="match status" value="1"/>
</dbReference>
<keyword evidence="4 9" id="KW-0418">Kinase</keyword>
<evidence type="ECO:0000256" key="4">
    <source>
        <dbReference type="ARBA" id="ARBA00022777"/>
    </source>
</evidence>
<dbReference type="OMA" id="DHAGQSC"/>
<keyword evidence="5 6" id="KW-0067">ATP-binding</keyword>
<evidence type="ECO:0000256" key="6">
    <source>
        <dbReference type="PROSITE-ProRule" id="PRU10141"/>
    </source>
</evidence>
<evidence type="ECO:0000256" key="2">
    <source>
        <dbReference type="ARBA" id="ARBA00022679"/>
    </source>
</evidence>
<feature type="non-terminal residue" evidence="9">
    <location>
        <position position="1"/>
    </location>
</feature>
<dbReference type="InterPro" id="IPR011009">
    <property type="entry name" value="Kinase-like_dom_sf"/>
</dbReference>
<dbReference type="GO" id="GO:0043484">
    <property type="term" value="P:regulation of RNA splicing"/>
    <property type="evidence" value="ECO:0007669"/>
    <property type="project" value="TreeGrafter"/>
</dbReference>
<keyword evidence="2" id="KW-0808">Transferase</keyword>
<dbReference type="Gene3D" id="3.30.200.20">
    <property type="entry name" value="Phosphorylase Kinase, domain 1"/>
    <property type="match status" value="1"/>
</dbReference>
<evidence type="ECO:0000256" key="3">
    <source>
        <dbReference type="ARBA" id="ARBA00022741"/>
    </source>
</evidence>
<dbReference type="AlphaFoldDB" id="S7QE80"/>
<dbReference type="GO" id="GO:0005524">
    <property type="term" value="F:ATP binding"/>
    <property type="evidence" value="ECO:0007669"/>
    <property type="project" value="UniProtKB-UniRule"/>
</dbReference>
<dbReference type="Proteomes" id="UP000030669">
    <property type="component" value="Unassembled WGS sequence"/>
</dbReference>
<name>S7QE80_GLOTA</name>
<keyword evidence="1" id="KW-0723">Serine/threonine-protein kinase</keyword>
<dbReference type="GO" id="GO:0005634">
    <property type="term" value="C:nucleus"/>
    <property type="evidence" value="ECO:0007669"/>
    <property type="project" value="TreeGrafter"/>
</dbReference>
<dbReference type="eggNOG" id="KOG1290">
    <property type="taxonomic scope" value="Eukaryota"/>
</dbReference>
<proteinExistence type="predicted"/>
<evidence type="ECO:0000256" key="5">
    <source>
        <dbReference type="ARBA" id="ARBA00022840"/>
    </source>
</evidence>
<evidence type="ECO:0000313" key="9">
    <source>
        <dbReference type="EMBL" id="EPQ57717.1"/>
    </source>
</evidence>
<dbReference type="STRING" id="670483.S7QE80"/>
<dbReference type="PANTHER" id="PTHR45646">
    <property type="entry name" value="SERINE/THREONINE-PROTEIN KINASE DOA-RELATED"/>
    <property type="match status" value="1"/>
</dbReference>
<evidence type="ECO:0000259" key="8">
    <source>
        <dbReference type="PROSITE" id="PS50011"/>
    </source>
</evidence>